<dbReference type="Gene3D" id="3.50.30.30">
    <property type="match status" value="1"/>
</dbReference>
<gene>
    <name evidence="4" type="primary">Pradc1</name>
</gene>
<accession>A0A6F9DQF1</accession>
<name>A0A6F9DQF1_9ASCI</name>
<evidence type="ECO:0000256" key="1">
    <source>
        <dbReference type="ARBA" id="ARBA00022729"/>
    </source>
</evidence>
<keyword evidence="4" id="KW-0645">Protease</keyword>
<dbReference type="Pfam" id="PF02225">
    <property type="entry name" value="PA"/>
    <property type="match status" value="1"/>
</dbReference>
<reference evidence="4" key="1">
    <citation type="submission" date="2020-04" db="EMBL/GenBank/DDBJ databases">
        <authorList>
            <person name="Neveu A P."/>
        </authorList>
    </citation>
    <scope>NUCLEOTIDE SEQUENCE</scope>
    <source>
        <tissue evidence="4">Whole embryo</tissue>
    </source>
</reference>
<proteinExistence type="evidence at transcript level"/>
<evidence type="ECO:0000313" key="4">
    <source>
        <dbReference type="EMBL" id="CAB3265125.1"/>
    </source>
</evidence>
<evidence type="ECO:0000259" key="3">
    <source>
        <dbReference type="Pfam" id="PF02225"/>
    </source>
</evidence>
<dbReference type="AlphaFoldDB" id="A0A6F9DQF1"/>
<dbReference type="InterPro" id="IPR046450">
    <property type="entry name" value="PA_dom_sf"/>
</dbReference>
<dbReference type="GO" id="GO:0006508">
    <property type="term" value="P:proteolysis"/>
    <property type="evidence" value="ECO:0007669"/>
    <property type="project" value="UniProtKB-KW"/>
</dbReference>
<keyword evidence="1" id="KW-0732">Signal</keyword>
<dbReference type="SUPFAM" id="SSF52025">
    <property type="entry name" value="PA domain"/>
    <property type="match status" value="1"/>
</dbReference>
<organism evidence="4">
    <name type="scientific">Phallusia mammillata</name>
    <dbReference type="NCBI Taxonomy" id="59560"/>
    <lineage>
        <taxon>Eukaryota</taxon>
        <taxon>Metazoa</taxon>
        <taxon>Chordata</taxon>
        <taxon>Tunicata</taxon>
        <taxon>Ascidiacea</taxon>
        <taxon>Phlebobranchia</taxon>
        <taxon>Ascidiidae</taxon>
        <taxon>Phallusia</taxon>
    </lineage>
</organism>
<dbReference type="PANTHER" id="PTHR22702">
    <property type="entry name" value="PROTEASE-ASSOCIATED DOMAIN-CONTAINING PROTEIN"/>
    <property type="match status" value="1"/>
</dbReference>
<keyword evidence="2" id="KW-0325">Glycoprotein</keyword>
<dbReference type="InterPro" id="IPR003137">
    <property type="entry name" value="PA_domain"/>
</dbReference>
<evidence type="ECO:0000256" key="2">
    <source>
        <dbReference type="ARBA" id="ARBA00023180"/>
    </source>
</evidence>
<dbReference type="GO" id="GO:0008233">
    <property type="term" value="F:peptidase activity"/>
    <property type="evidence" value="ECO:0007669"/>
    <property type="project" value="UniProtKB-KW"/>
</dbReference>
<keyword evidence="4" id="KW-0378">Hydrolase</keyword>
<dbReference type="EMBL" id="LR789263">
    <property type="protein sequence ID" value="CAB3265125.1"/>
    <property type="molecule type" value="mRNA"/>
</dbReference>
<sequence length="196" mass="22617">MWLTNKELLKLYTFLFLAIRTNLLSWTSSVTGYGLNEQLYLDVVYPEDVAYTYKIRQARDFSDTFSSQLRNVRLIATNPPHACGRLIENGQLLRGQVALIERGECSFMTKAVNAELYGAVSVIIMDNKHDDIDQWIDMVRDETNRRVGIPSYFMLGKDGKMITESLKSHNLPAAIINLPVNYTNRMVVHHPPWNYW</sequence>
<feature type="domain" description="PA" evidence="3">
    <location>
        <begin position="74"/>
        <end position="161"/>
    </location>
</feature>
<protein>
    <submittedName>
        <fullName evidence="4">Protease-associated domain-containing protein 1-like</fullName>
    </submittedName>
</protein>
<dbReference type="PANTHER" id="PTHR22702:SF1">
    <property type="entry name" value="PROTEASE-ASSOCIATED DOMAIN-CONTAINING PROTEIN 1"/>
    <property type="match status" value="1"/>
</dbReference>